<accession>G2YGX4</accession>
<protein>
    <submittedName>
        <fullName evidence="1">Uncharacterized protein</fullName>
    </submittedName>
</protein>
<proteinExistence type="predicted"/>
<dbReference type="HOGENOM" id="CLU_3368390_0_0_1"/>
<evidence type="ECO:0000313" key="1">
    <source>
        <dbReference type="EMBL" id="CCD51008.1"/>
    </source>
</evidence>
<gene>
    <name evidence="1" type="ORF">BofuT4_uP022760.1</name>
</gene>
<evidence type="ECO:0000313" key="2">
    <source>
        <dbReference type="Proteomes" id="UP000008177"/>
    </source>
</evidence>
<reference evidence="2" key="1">
    <citation type="journal article" date="2011" name="PLoS Genet.">
        <title>Genomic analysis of the necrotrophic fungal pathogens Sclerotinia sclerotiorum and Botrytis cinerea.</title>
        <authorList>
            <person name="Amselem J."/>
            <person name="Cuomo C.A."/>
            <person name="van Kan J.A."/>
            <person name="Viaud M."/>
            <person name="Benito E.P."/>
            <person name="Couloux A."/>
            <person name="Coutinho P.M."/>
            <person name="de Vries R.P."/>
            <person name="Dyer P.S."/>
            <person name="Fillinger S."/>
            <person name="Fournier E."/>
            <person name="Gout L."/>
            <person name="Hahn M."/>
            <person name="Kohn L."/>
            <person name="Lapalu N."/>
            <person name="Plummer K.M."/>
            <person name="Pradier J.M."/>
            <person name="Quevillon E."/>
            <person name="Sharon A."/>
            <person name="Simon A."/>
            <person name="ten Have A."/>
            <person name="Tudzynski B."/>
            <person name="Tudzynski P."/>
            <person name="Wincker P."/>
            <person name="Andrew M."/>
            <person name="Anthouard V."/>
            <person name="Beever R.E."/>
            <person name="Beffa R."/>
            <person name="Benoit I."/>
            <person name="Bouzid O."/>
            <person name="Brault B."/>
            <person name="Chen Z."/>
            <person name="Choquer M."/>
            <person name="Collemare J."/>
            <person name="Cotton P."/>
            <person name="Danchin E.G."/>
            <person name="Da Silva C."/>
            <person name="Gautier A."/>
            <person name="Giraud C."/>
            <person name="Giraud T."/>
            <person name="Gonzalez C."/>
            <person name="Grossetete S."/>
            <person name="Guldener U."/>
            <person name="Henrissat B."/>
            <person name="Howlett B.J."/>
            <person name="Kodira C."/>
            <person name="Kretschmer M."/>
            <person name="Lappartient A."/>
            <person name="Leroch M."/>
            <person name="Levis C."/>
            <person name="Mauceli E."/>
            <person name="Neuveglise C."/>
            <person name="Oeser B."/>
            <person name="Pearson M."/>
            <person name="Poulain J."/>
            <person name="Poussereau N."/>
            <person name="Quesneville H."/>
            <person name="Rascle C."/>
            <person name="Schumacher J."/>
            <person name="Segurens B."/>
            <person name="Sexton A."/>
            <person name="Silva E."/>
            <person name="Sirven C."/>
            <person name="Soanes D.M."/>
            <person name="Talbot N.J."/>
            <person name="Templeton M."/>
            <person name="Yandava C."/>
            <person name="Yarden O."/>
            <person name="Zeng Q."/>
            <person name="Rollins J.A."/>
            <person name="Lebrun M.H."/>
            <person name="Dickman M."/>
        </authorList>
    </citation>
    <scope>NUCLEOTIDE SEQUENCE [LARGE SCALE GENOMIC DNA]</scope>
    <source>
        <strain evidence="2">T4</strain>
    </source>
</reference>
<sequence>MTAAEFIEVSSSSTKATSLRFHHAMKSRWLLELKL</sequence>
<name>G2YGX4_BOTF4</name>
<dbReference type="InParanoid" id="G2YGX4"/>
<dbReference type="AlphaFoldDB" id="G2YGX4"/>
<dbReference type="Proteomes" id="UP000008177">
    <property type="component" value="Unplaced contigs"/>
</dbReference>
<organism evidence="1 2">
    <name type="scientific">Botryotinia fuckeliana (strain T4)</name>
    <name type="common">Noble rot fungus</name>
    <name type="synonym">Botrytis cinerea</name>
    <dbReference type="NCBI Taxonomy" id="999810"/>
    <lineage>
        <taxon>Eukaryota</taxon>
        <taxon>Fungi</taxon>
        <taxon>Dikarya</taxon>
        <taxon>Ascomycota</taxon>
        <taxon>Pezizomycotina</taxon>
        <taxon>Leotiomycetes</taxon>
        <taxon>Helotiales</taxon>
        <taxon>Sclerotiniaceae</taxon>
        <taxon>Botrytis</taxon>
    </lineage>
</organism>
<dbReference type="EMBL" id="FQ790332">
    <property type="protein sequence ID" value="CCD51008.1"/>
    <property type="molecule type" value="Genomic_DNA"/>
</dbReference>